<feature type="transmembrane region" description="Helical" evidence="1">
    <location>
        <begin position="23"/>
        <end position="43"/>
    </location>
</feature>
<dbReference type="GO" id="GO:0005783">
    <property type="term" value="C:endoplasmic reticulum"/>
    <property type="evidence" value="ECO:0007669"/>
    <property type="project" value="TreeGrafter"/>
</dbReference>
<feature type="transmembrane region" description="Helical" evidence="1">
    <location>
        <begin position="174"/>
        <end position="195"/>
    </location>
</feature>
<sequence length="317" mass="35634">MMALSSIAASSFLDCTLHTSYKFFISSPLLVSFTGLILCFFFASLHYKTTKQKSWIVTTISSFVMSIASLPFVWDYVLGGGSVLHIRTLPVFAAPINRFFQSYLAADLILGTFFYRSRLSFVEGWIHHSIYILVVELAIQHSWPHIFCLCASMEIPTFILGLTTLHPRLRNNSLFASSFFATRIVFHIILTVAYFSEETRVAATGGSFIPAILLALVFPLHVVWFIGCIKGFIRRAAEVQQVQSPPIINLEIISVAAAPPTVPELSTPARGPRGTDLFPVPFPRFSGAHHHLRSFENILEKFHLDAFDARLGELWFW</sequence>
<name>A0A9P5XXK2_9AGAR</name>
<dbReference type="EMBL" id="MU150341">
    <property type="protein sequence ID" value="KAF9458427.1"/>
    <property type="molecule type" value="Genomic_DNA"/>
</dbReference>
<evidence type="ECO:0000313" key="2">
    <source>
        <dbReference type="EMBL" id="KAF9458427.1"/>
    </source>
</evidence>
<dbReference type="AlphaFoldDB" id="A0A9P5XXK2"/>
<dbReference type="OrthoDB" id="341353at2759"/>
<dbReference type="Proteomes" id="UP000807353">
    <property type="component" value="Unassembled WGS sequence"/>
</dbReference>
<gene>
    <name evidence="2" type="ORF">BDZ94DRAFT_1201167</name>
</gene>
<keyword evidence="1" id="KW-0472">Membrane</keyword>
<keyword evidence="1" id="KW-1133">Transmembrane helix</keyword>
<dbReference type="PANTHER" id="PTHR13439:SF72">
    <property type="entry name" value="TLC DOMAIN-CONTAINING PROTEIN"/>
    <property type="match status" value="1"/>
</dbReference>
<evidence type="ECO:0000313" key="3">
    <source>
        <dbReference type="Proteomes" id="UP000807353"/>
    </source>
</evidence>
<feature type="transmembrane region" description="Helical" evidence="1">
    <location>
        <begin position="207"/>
        <end position="226"/>
    </location>
</feature>
<keyword evidence="3" id="KW-1185">Reference proteome</keyword>
<proteinExistence type="predicted"/>
<keyword evidence="1" id="KW-0812">Transmembrane</keyword>
<dbReference type="InterPro" id="IPR050846">
    <property type="entry name" value="TLCD"/>
</dbReference>
<comment type="caution">
    <text evidence="2">The sequence shown here is derived from an EMBL/GenBank/DDBJ whole genome shotgun (WGS) entry which is preliminary data.</text>
</comment>
<dbReference type="PANTHER" id="PTHR13439">
    <property type="entry name" value="CT120 PROTEIN"/>
    <property type="match status" value="1"/>
</dbReference>
<evidence type="ECO:0000256" key="1">
    <source>
        <dbReference type="SAM" id="Phobius"/>
    </source>
</evidence>
<feature type="transmembrane region" description="Helical" evidence="1">
    <location>
        <begin position="55"/>
        <end position="74"/>
    </location>
</feature>
<dbReference type="GO" id="GO:0055088">
    <property type="term" value="P:lipid homeostasis"/>
    <property type="evidence" value="ECO:0007669"/>
    <property type="project" value="TreeGrafter"/>
</dbReference>
<accession>A0A9P5XXK2</accession>
<feature type="non-terminal residue" evidence="2">
    <location>
        <position position="317"/>
    </location>
</feature>
<reference evidence="2" key="1">
    <citation type="submission" date="2020-11" db="EMBL/GenBank/DDBJ databases">
        <authorList>
            <consortium name="DOE Joint Genome Institute"/>
            <person name="Ahrendt S."/>
            <person name="Riley R."/>
            <person name="Andreopoulos W."/>
            <person name="Labutti K."/>
            <person name="Pangilinan J."/>
            <person name="Ruiz-Duenas F.J."/>
            <person name="Barrasa J.M."/>
            <person name="Sanchez-Garcia M."/>
            <person name="Camarero S."/>
            <person name="Miyauchi S."/>
            <person name="Serrano A."/>
            <person name="Linde D."/>
            <person name="Babiker R."/>
            <person name="Drula E."/>
            <person name="Ayuso-Fernandez I."/>
            <person name="Pacheco R."/>
            <person name="Padilla G."/>
            <person name="Ferreira P."/>
            <person name="Barriuso J."/>
            <person name="Kellner H."/>
            <person name="Castanera R."/>
            <person name="Alfaro M."/>
            <person name="Ramirez L."/>
            <person name="Pisabarro A.G."/>
            <person name="Kuo A."/>
            <person name="Tritt A."/>
            <person name="Lipzen A."/>
            <person name="He G."/>
            <person name="Yan M."/>
            <person name="Ng V."/>
            <person name="Cullen D."/>
            <person name="Martin F."/>
            <person name="Rosso M.-N."/>
            <person name="Henrissat B."/>
            <person name="Hibbett D."/>
            <person name="Martinez A.T."/>
            <person name="Grigoriev I.V."/>
        </authorList>
    </citation>
    <scope>NUCLEOTIDE SEQUENCE</scope>
    <source>
        <strain evidence="2">CBS 247.69</strain>
    </source>
</reference>
<protein>
    <recommendedName>
        <fullName evidence="4">TLC domain-containing protein</fullName>
    </recommendedName>
</protein>
<organism evidence="2 3">
    <name type="scientific">Collybia nuda</name>
    <dbReference type="NCBI Taxonomy" id="64659"/>
    <lineage>
        <taxon>Eukaryota</taxon>
        <taxon>Fungi</taxon>
        <taxon>Dikarya</taxon>
        <taxon>Basidiomycota</taxon>
        <taxon>Agaricomycotina</taxon>
        <taxon>Agaricomycetes</taxon>
        <taxon>Agaricomycetidae</taxon>
        <taxon>Agaricales</taxon>
        <taxon>Tricholomatineae</taxon>
        <taxon>Clitocybaceae</taxon>
        <taxon>Collybia</taxon>
    </lineage>
</organism>
<evidence type="ECO:0008006" key="4">
    <source>
        <dbReference type="Google" id="ProtNLM"/>
    </source>
</evidence>